<proteinExistence type="predicted"/>
<feature type="chain" id="PRO_5013608814" evidence="2">
    <location>
        <begin position="27"/>
        <end position="142"/>
    </location>
</feature>
<dbReference type="AlphaFoldDB" id="A0A2D4MYF5"/>
<accession>A0A2D4MYF5</accession>
<reference evidence="3" key="1">
    <citation type="submission" date="2017-07" db="EMBL/GenBank/DDBJ databases">
        <authorList>
            <person name="Mikheyev A."/>
            <person name="Grau M."/>
        </authorList>
    </citation>
    <scope>NUCLEOTIDE SEQUENCE</scope>
    <source>
        <tissue evidence="3">Venom_gland</tissue>
    </source>
</reference>
<keyword evidence="1" id="KW-0812">Transmembrane</keyword>
<feature type="transmembrane region" description="Helical" evidence="1">
    <location>
        <begin position="96"/>
        <end position="120"/>
    </location>
</feature>
<evidence type="ECO:0000256" key="2">
    <source>
        <dbReference type="SAM" id="SignalP"/>
    </source>
</evidence>
<reference evidence="3" key="2">
    <citation type="submission" date="2017-11" db="EMBL/GenBank/DDBJ databases">
        <title>Coralsnake Venomics: Analyses of Venom Gland Transcriptomes and Proteomes of Six Brazilian Taxa.</title>
        <authorList>
            <person name="Aird S.D."/>
            <person name="Jorge da Silva N."/>
            <person name="Qiu L."/>
            <person name="Villar-Briones A."/>
            <person name="Aparecida-Saddi V."/>
            <person name="Campos-Telles M.P."/>
            <person name="Grau M."/>
            <person name="Mikheyev A.S."/>
        </authorList>
    </citation>
    <scope>NUCLEOTIDE SEQUENCE</scope>
    <source>
        <tissue evidence="3">Venom_gland</tissue>
    </source>
</reference>
<protein>
    <submittedName>
        <fullName evidence="3">Uncharacterized protein</fullName>
    </submittedName>
</protein>
<evidence type="ECO:0000313" key="3">
    <source>
        <dbReference type="EMBL" id="LAB37786.1"/>
    </source>
</evidence>
<keyword evidence="2" id="KW-0732">Signal</keyword>
<sequence length="142" mass="16220">MALRRRKSSPLHKFAFQLLASTTVLLEDVHCPYLVLCCAVTTIPIVSNETVCPLRILGVVVPTDLAVKPALKSFWKYGRNNICVASSIFCDPMRQILIIFQVSLIFFLKLICVYSILLLYTSSVHDSPYLPFNFNKMCYNYY</sequence>
<feature type="signal peptide" evidence="2">
    <location>
        <begin position="1"/>
        <end position="26"/>
    </location>
</feature>
<keyword evidence="1" id="KW-0472">Membrane</keyword>
<name>A0A2D4MYF5_9SAUR</name>
<organism evidence="3">
    <name type="scientific">Micrurus spixii</name>
    <name type="common">Amazon coral snake</name>
    <dbReference type="NCBI Taxonomy" id="129469"/>
    <lineage>
        <taxon>Eukaryota</taxon>
        <taxon>Metazoa</taxon>
        <taxon>Chordata</taxon>
        <taxon>Craniata</taxon>
        <taxon>Vertebrata</taxon>
        <taxon>Euteleostomi</taxon>
        <taxon>Lepidosauria</taxon>
        <taxon>Squamata</taxon>
        <taxon>Bifurcata</taxon>
        <taxon>Unidentata</taxon>
        <taxon>Episquamata</taxon>
        <taxon>Toxicofera</taxon>
        <taxon>Serpentes</taxon>
        <taxon>Colubroidea</taxon>
        <taxon>Elapidae</taxon>
        <taxon>Elapinae</taxon>
        <taxon>Micrurus</taxon>
    </lineage>
</organism>
<keyword evidence="1" id="KW-1133">Transmembrane helix</keyword>
<dbReference type="EMBL" id="IACM01130542">
    <property type="protein sequence ID" value="LAB37786.1"/>
    <property type="molecule type" value="Transcribed_RNA"/>
</dbReference>
<evidence type="ECO:0000256" key="1">
    <source>
        <dbReference type="SAM" id="Phobius"/>
    </source>
</evidence>